<sequence>MFAEEEEIILIAVDPVGSGQGILLRSRDARDDSYDYNLTGDGCLRWKCCQRLNGIRVVVRFEGRHRCREKLAETGWGMGVAAAPDRVMVGYESNGIVSAQAILPAPISLPAMDHPMDCSPSPSTSTSSSSSSSSSINPASLVDSATHSPALLELVDLKISKPVIDYLVDSVAETVDFAIGRPSPSFTRGRPASRRPELAKFTSFATTVLSRAEVTMPVVLASLVYIDRAKPHLHIALEEWALERVFLGALIIASKYLNDSTLKNVHWAICTGVFGKRDIGRIEREFLDVLDFELSVTEADLLSHHAGLSAAVSPSPSPSSRHSVEQVSPRSPHKRHHQRSSVPALEPSSPESSDGSSSPQTPSTLHESSPESYHPKKPQAAHKYSAFSDILRSFPLPIPHRHHSHQSHSRYPVRVNA</sequence>
<dbReference type="PANTHER" id="PTHR15615">
    <property type="match status" value="1"/>
</dbReference>
<dbReference type="InterPro" id="IPR013922">
    <property type="entry name" value="Cyclin_PHO80-like"/>
</dbReference>
<protein>
    <recommendedName>
        <fullName evidence="2">Cyclin N-terminal domain-containing protein</fullName>
    </recommendedName>
</protein>
<dbReference type="STRING" id="1076256.A0A2H3CA81"/>
<keyword evidence="4" id="KW-1185">Reference proteome</keyword>
<feature type="compositionally biased region" description="Basic residues" evidence="1">
    <location>
        <begin position="399"/>
        <end position="408"/>
    </location>
</feature>
<name>A0A2H3CA81_9AGAR</name>
<dbReference type="Pfam" id="PF00134">
    <property type="entry name" value="Cyclin_N"/>
    <property type="match status" value="1"/>
</dbReference>
<dbReference type="GO" id="GO:0000307">
    <property type="term" value="C:cyclin-dependent protein kinase holoenzyme complex"/>
    <property type="evidence" value="ECO:0007669"/>
    <property type="project" value="TreeGrafter"/>
</dbReference>
<feature type="compositionally biased region" description="Low complexity" evidence="1">
    <location>
        <begin position="347"/>
        <end position="363"/>
    </location>
</feature>
<feature type="region of interest" description="Disordered" evidence="1">
    <location>
        <begin position="113"/>
        <end position="140"/>
    </location>
</feature>
<evidence type="ECO:0000313" key="3">
    <source>
        <dbReference type="EMBL" id="PBK78800.1"/>
    </source>
</evidence>
<feature type="region of interest" description="Disordered" evidence="1">
    <location>
        <begin position="309"/>
        <end position="417"/>
    </location>
</feature>
<organism evidence="3 4">
    <name type="scientific">Armillaria solidipes</name>
    <dbReference type="NCBI Taxonomy" id="1076256"/>
    <lineage>
        <taxon>Eukaryota</taxon>
        <taxon>Fungi</taxon>
        <taxon>Dikarya</taxon>
        <taxon>Basidiomycota</taxon>
        <taxon>Agaricomycotina</taxon>
        <taxon>Agaricomycetes</taxon>
        <taxon>Agaricomycetidae</taxon>
        <taxon>Agaricales</taxon>
        <taxon>Marasmiineae</taxon>
        <taxon>Physalacriaceae</taxon>
        <taxon>Armillaria</taxon>
    </lineage>
</organism>
<dbReference type="GO" id="GO:0019901">
    <property type="term" value="F:protein kinase binding"/>
    <property type="evidence" value="ECO:0007669"/>
    <property type="project" value="InterPro"/>
</dbReference>
<dbReference type="PANTHER" id="PTHR15615:SF10">
    <property type="entry name" value="PHO85 CYCLIN-2-RELATED"/>
    <property type="match status" value="1"/>
</dbReference>
<accession>A0A2H3CA81</accession>
<reference evidence="4" key="1">
    <citation type="journal article" date="2017" name="Nat. Ecol. Evol.">
        <title>Genome expansion and lineage-specific genetic innovations in the forest pathogenic fungi Armillaria.</title>
        <authorList>
            <person name="Sipos G."/>
            <person name="Prasanna A.N."/>
            <person name="Walter M.C."/>
            <person name="O'Connor E."/>
            <person name="Balint B."/>
            <person name="Krizsan K."/>
            <person name="Kiss B."/>
            <person name="Hess J."/>
            <person name="Varga T."/>
            <person name="Slot J."/>
            <person name="Riley R."/>
            <person name="Boka B."/>
            <person name="Rigling D."/>
            <person name="Barry K."/>
            <person name="Lee J."/>
            <person name="Mihaltcheva S."/>
            <person name="LaButti K."/>
            <person name="Lipzen A."/>
            <person name="Waldron R."/>
            <person name="Moloney N.M."/>
            <person name="Sperisen C."/>
            <person name="Kredics L."/>
            <person name="Vagvoelgyi C."/>
            <person name="Patrignani A."/>
            <person name="Fitzpatrick D."/>
            <person name="Nagy I."/>
            <person name="Doyle S."/>
            <person name="Anderson J.B."/>
            <person name="Grigoriev I.V."/>
            <person name="Gueldener U."/>
            <person name="Muensterkoetter M."/>
            <person name="Nagy L.G."/>
        </authorList>
    </citation>
    <scope>NUCLEOTIDE SEQUENCE [LARGE SCALE GENOMIC DNA]</scope>
    <source>
        <strain evidence="4">28-4</strain>
    </source>
</reference>
<dbReference type="InterPro" id="IPR036915">
    <property type="entry name" value="Cyclin-like_sf"/>
</dbReference>
<dbReference type="GO" id="GO:0005634">
    <property type="term" value="C:nucleus"/>
    <property type="evidence" value="ECO:0007669"/>
    <property type="project" value="TreeGrafter"/>
</dbReference>
<evidence type="ECO:0000313" key="4">
    <source>
        <dbReference type="Proteomes" id="UP000218334"/>
    </source>
</evidence>
<dbReference type="Gene3D" id="1.10.472.10">
    <property type="entry name" value="Cyclin-like"/>
    <property type="match status" value="1"/>
</dbReference>
<feature type="compositionally biased region" description="Low complexity" evidence="1">
    <location>
        <begin position="119"/>
        <end position="135"/>
    </location>
</feature>
<evidence type="ECO:0000259" key="2">
    <source>
        <dbReference type="Pfam" id="PF00134"/>
    </source>
</evidence>
<feature type="domain" description="Cyclin N-terminal" evidence="2">
    <location>
        <begin position="202"/>
        <end position="295"/>
    </location>
</feature>
<dbReference type="SUPFAM" id="SSF47954">
    <property type="entry name" value="Cyclin-like"/>
    <property type="match status" value="1"/>
</dbReference>
<dbReference type="GO" id="GO:0016538">
    <property type="term" value="F:cyclin-dependent protein serine/threonine kinase regulator activity"/>
    <property type="evidence" value="ECO:0007669"/>
    <property type="project" value="TreeGrafter"/>
</dbReference>
<proteinExistence type="predicted"/>
<dbReference type="AlphaFoldDB" id="A0A2H3CA81"/>
<dbReference type="Proteomes" id="UP000218334">
    <property type="component" value="Unassembled WGS sequence"/>
</dbReference>
<dbReference type="InterPro" id="IPR006671">
    <property type="entry name" value="Cyclin_N"/>
</dbReference>
<dbReference type="EMBL" id="KZ293415">
    <property type="protein sequence ID" value="PBK78800.1"/>
    <property type="molecule type" value="Genomic_DNA"/>
</dbReference>
<dbReference type="CDD" id="cd20557">
    <property type="entry name" value="CYCLIN_ScPCL1-like"/>
    <property type="match status" value="1"/>
</dbReference>
<evidence type="ECO:0000256" key="1">
    <source>
        <dbReference type="SAM" id="MobiDB-lite"/>
    </source>
</evidence>
<gene>
    <name evidence="3" type="ORF">ARMSODRAFT_968850</name>
</gene>